<evidence type="ECO:0000313" key="3">
    <source>
        <dbReference type="Proteomes" id="UP000315522"/>
    </source>
</evidence>
<dbReference type="Proteomes" id="UP000315522">
    <property type="component" value="Unassembled WGS sequence"/>
</dbReference>
<dbReference type="InterPro" id="IPR002575">
    <property type="entry name" value="Aminoglycoside_PTrfase"/>
</dbReference>
<dbReference type="Gene3D" id="3.90.1200.10">
    <property type="match status" value="1"/>
</dbReference>
<dbReference type="AlphaFoldDB" id="A0A559MDN4"/>
<dbReference type="Gene3D" id="3.30.200.20">
    <property type="entry name" value="Phosphorylase Kinase, domain 1"/>
    <property type="match status" value="1"/>
</dbReference>
<reference evidence="2 3" key="1">
    <citation type="submission" date="2018-05" db="EMBL/GenBank/DDBJ databases">
        <title>Genome sequencing and assembly of the regulated plant pathogen Lachnellula willkommii and related sister species for the development of diagnostic species identification markers.</title>
        <authorList>
            <person name="Giroux E."/>
            <person name="Bilodeau G."/>
        </authorList>
    </citation>
    <scope>NUCLEOTIDE SEQUENCE [LARGE SCALE GENOMIC DNA]</scope>
    <source>
        <strain evidence="2 3">CBS 172.35</strain>
    </source>
</reference>
<comment type="caution">
    <text evidence="2">The sequence shown here is derived from an EMBL/GenBank/DDBJ whole genome shotgun (WGS) entry which is preliminary data.</text>
</comment>
<feature type="non-terminal residue" evidence="2">
    <location>
        <position position="486"/>
    </location>
</feature>
<dbReference type="Pfam" id="PF01636">
    <property type="entry name" value="APH"/>
    <property type="match status" value="1"/>
</dbReference>
<dbReference type="InterPro" id="IPR051678">
    <property type="entry name" value="AGP_Transferase"/>
</dbReference>
<evidence type="ECO:0000313" key="2">
    <source>
        <dbReference type="EMBL" id="TVY91079.1"/>
    </source>
</evidence>
<keyword evidence="3" id="KW-1185">Reference proteome</keyword>
<dbReference type="PANTHER" id="PTHR21310">
    <property type="entry name" value="AMINOGLYCOSIDE PHOSPHOTRANSFERASE-RELATED-RELATED"/>
    <property type="match status" value="1"/>
</dbReference>
<proteinExistence type="predicted"/>
<feature type="domain" description="Aminoglycoside phosphotransferase" evidence="1">
    <location>
        <begin position="91"/>
        <end position="334"/>
    </location>
</feature>
<name>A0A559MDN4_9HELO</name>
<evidence type="ECO:0000259" key="1">
    <source>
        <dbReference type="Pfam" id="PF01636"/>
    </source>
</evidence>
<accession>A0A559MDN4</accession>
<gene>
    <name evidence="2" type="ORF">LAWI1_G002840</name>
</gene>
<dbReference type="EMBL" id="QGML01000655">
    <property type="protein sequence ID" value="TVY91079.1"/>
    <property type="molecule type" value="Genomic_DNA"/>
</dbReference>
<protein>
    <recommendedName>
        <fullName evidence="1">Aminoglycoside phosphotransferase domain-containing protein</fullName>
    </recommendedName>
</protein>
<organism evidence="2 3">
    <name type="scientific">Lachnellula willkommii</name>
    <dbReference type="NCBI Taxonomy" id="215461"/>
    <lineage>
        <taxon>Eukaryota</taxon>
        <taxon>Fungi</taxon>
        <taxon>Dikarya</taxon>
        <taxon>Ascomycota</taxon>
        <taxon>Pezizomycotina</taxon>
        <taxon>Leotiomycetes</taxon>
        <taxon>Helotiales</taxon>
        <taxon>Lachnaceae</taxon>
        <taxon>Lachnellula</taxon>
    </lineage>
</organism>
<dbReference type="PANTHER" id="PTHR21310:SF37">
    <property type="entry name" value="AMINOGLYCOSIDE PHOSPHOTRANSFERASE DOMAIN-CONTAINING PROTEIN"/>
    <property type="match status" value="1"/>
</dbReference>
<sequence length="486" mass="55689">MRADDYRHQSIAASRFHNITIDICDMDWDERAEVYHRAISLAWSGRFNDVRGLPIATWVSTFRNGQLCEVVGDNCGSFNWSCQVRFKDGVQWMVRFAVPGRAINGDEKVRHEVATMQFIKTETKIPVPSVLAWGMSKDNPLGLGAFIIMDFIEGEPLGKILEVLPEPESGQTLREDISDRDLDIIYRQIANILLELSEHDFPRIGSLSRIDHNTCIDSRPLTLKMNETERHGGVNISNHGSRTFSSATEYFHHIAEQDLQHLCEQPNSIDDIDDARSKYIHRSIFKAILPRFVSDKHDHGPFKLICDDFRFGNILVNNVTDLKIVAVVDWEWAYAAPYQMLYSPPRWLLIKKPIRWDDEDSPVPYLSQYKSYFQKFVRILEEEESKRVQDVALPTSKDERMSSLMQQSMDDGKFWFHELRVRTHVVGQDASKGLGQLTPMSNVLLLMLDVLNTLPSFLLALGHHELHSARPVTTVAPLGTPLNLFE</sequence>
<dbReference type="SUPFAM" id="SSF56112">
    <property type="entry name" value="Protein kinase-like (PK-like)"/>
    <property type="match status" value="1"/>
</dbReference>
<dbReference type="InterPro" id="IPR011009">
    <property type="entry name" value="Kinase-like_dom_sf"/>
</dbReference>